<protein>
    <submittedName>
        <fullName evidence="3">Glycosyl transferase family 2</fullName>
    </submittedName>
</protein>
<name>A0A2S0WXH2_9MICO</name>
<accession>A0A2S0WXH2</accession>
<dbReference type="Gene3D" id="3.90.550.10">
    <property type="entry name" value="Spore Coat Polysaccharide Biosynthesis Protein SpsA, Chain A"/>
    <property type="match status" value="1"/>
</dbReference>
<feature type="domain" description="Glycosyltransferase 2-like" evidence="2">
    <location>
        <begin position="33"/>
        <end position="180"/>
    </location>
</feature>
<sequence length="268" mass="28575">MRLIYRSINAAAESPGSWCYAHGVQSSLDHVLIVLPAYNEEESIAEVIREIGMALPGVDRLVVNDGSSDRTTERARAAGAAVAQLPFNLGVGGAMRLGFKYAVEHGYDVVVQIDADGQHDPRSVPQLLEMLPEADIVIGARFAGVGQYDASLLRRMAMGVTAKVLSRTAKQKLTDTTSGFKACGPRAVRLFSQNYPAEYLGDTIEALVIAARAGCVIRQVPVAMRPRAGGRPSHNPLKAAAYLLRAFLALGFAYMRPAPPVAAASSAI</sequence>
<proteinExistence type="inferred from homology"/>
<evidence type="ECO:0000313" key="4">
    <source>
        <dbReference type="Proteomes" id="UP000244729"/>
    </source>
</evidence>
<dbReference type="InterPro" id="IPR001173">
    <property type="entry name" value="Glyco_trans_2-like"/>
</dbReference>
<dbReference type="OrthoDB" id="9810303at2"/>
<dbReference type="CDD" id="cd04179">
    <property type="entry name" value="DPM_DPG-synthase_like"/>
    <property type="match status" value="1"/>
</dbReference>
<evidence type="ECO:0000259" key="2">
    <source>
        <dbReference type="Pfam" id="PF00535"/>
    </source>
</evidence>
<reference evidence="3 4" key="1">
    <citation type="submission" date="2018-04" db="EMBL/GenBank/DDBJ databases">
        <authorList>
            <person name="Li J."/>
        </authorList>
    </citation>
    <scope>NUCLEOTIDE SEQUENCE [LARGE SCALE GENOMIC DNA]</scope>
    <source>
        <strain evidence="4">30A</strain>
    </source>
</reference>
<dbReference type="Pfam" id="PF00535">
    <property type="entry name" value="Glycos_transf_2"/>
    <property type="match status" value="1"/>
</dbReference>
<dbReference type="InterPro" id="IPR050256">
    <property type="entry name" value="Glycosyltransferase_2"/>
</dbReference>
<dbReference type="PANTHER" id="PTHR48090">
    <property type="entry name" value="UNDECAPRENYL-PHOSPHATE 4-DEOXY-4-FORMAMIDO-L-ARABINOSE TRANSFERASE-RELATED"/>
    <property type="match status" value="1"/>
</dbReference>
<dbReference type="GO" id="GO:0016740">
    <property type="term" value="F:transferase activity"/>
    <property type="evidence" value="ECO:0007669"/>
    <property type="project" value="UniProtKB-KW"/>
</dbReference>
<keyword evidence="3" id="KW-0808">Transferase</keyword>
<dbReference type="AlphaFoldDB" id="A0A2S0WXH2"/>
<evidence type="ECO:0000256" key="1">
    <source>
        <dbReference type="ARBA" id="ARBA00006739"/>
    </source>
</evidence>
<keyword evidence="4" id="KW-1185">Reference proteome</keyword>
<comment type="similarity">
    <text evidence="1">Belongs to the glycosyltransferase 2 family.</text>
</comment>
<evidence type="ECO:0000313" key="3">
    <source>
        <dbReference type="EMBL" id="AWB95904.1"/>
    </source>
</evidence>
<organism evidence="3 4">
    <name type="scientific">Agromyces badenianii</name>
    <dbReference type="NCBI Taxonomy" id="2080742"/>
    <lineage>
        <taxon>Bacteria</taxon>
        <taxon>Bacillati</taxon>
        <taxon>Actinomycetota</taxon>
        <taxon>Actinomycetes</taxon>
        <taxon>Micrococcales</taxon>
        <taxon>Microbacteriaceae</taxon>
        <taxon>Agromyces</taxon>
    </lineage>
</organism>
<dbReference type="SUPFAM" id="SSF53448">
    <property type="entry name" value="Nucleotide-diphospho-sugar transferases"/>
    <property type="match status" value="1"/>
</dbReference>
<dbReference type="InterPro" id="IPR029044">
    <property type="entry name" value="Nucleotide-diphossugar_trans"/>
</dbReference>
<dbReference type="Proteomes" id="UP000244729">
    <property type="component" value="Chromosome"/>
</dbReference>
<dbReference type="EMBL" id="CP028913">
    <property type="protein sequence ID" value="AWB95904.1"/>
    <property type="molecule type" value="Genomic_DNA"/>
</dbReference>
<dbReference type="PANTHER" id="PTHR48090:SF7">
    <property type="entry name" value="RFBJ PROTEIN"/>
    <property type="match status" value="1"/>
</dbReference>
<gene>
    <name evidence="3" type="ORF">DCE93_09715</name>
</gene>
<dbReference type="KEGG" id="agm:DCE93_09715"/>